<proteinExistence type="predicted"/>
<reference evidence="2 3" key="1">
    <citation type="submission" date="2024-08" db="EMBL/GenBank/DDBJ databases">
        <authorList>
            <person name="Ishaq N."/>
        </authorList>
    </citation>
    <scope>NUCLEOTIDE SEQUENCE [LARGE SCALE GENOMIC DNA]</scope>
    <source>
        <strain evidence="2 3">JCM 30400</strain>
    </source>
</reference>
<protein>
    <submittedName>
        <fullName evidence="2">Uncharacterized protein</fullName>
    </submittedName>
</protein>
<keyword evidence="3" id="KW-1185">Reference proteome</keyword>
<sequence>MFFSEEFIRSVEENPIVGIVEACNMGNQRLRELESHDGWNESEHELLWEVASFLELVIETNQLYIDIVFPEATGEIDTNCKNLSSYVNMVKEHFEGHSIKLKIDSYKGRYQTAFKAAFAYEFSQGDFDRIQSLINEIRDHIVANNHLEQDHKQRLLRRLENLQGELHKRVSDLDRFWGMVGDAGVVLGKLGKDAKPIVDRVKEVAEIVWKTQARTEELPSNSPNPMIGHNENT</sequence>
<dbReference type="RefSeq" id="WP_371843959.1">
    <property type="nucleotide sequence ID" value="NZ_JBGMEL010000012.1"/>
</dbReference>
<feature type="coiled-coil region" evidence="1">
    <location>
        <begin position="130"/>
        <end position="165"/>
    </location>
</feature>
<evidence type="ECO:0000313" key="2">
    <source>
        <dbReference type="EMBL" id="MFA0791502.1"/>
    </source>
</evidence>
<keyword evidence="1" id="KW-0175">Coiled coil</keyword>
<gene>
    <name evidence="2" type="ORF">ACCI51_13170</name>
</gene>
<evidence type="ECO:0000256" key="1">
    <source>
        <dbReference type="SAM" id="Coils"/>
    </source>
</evidence>
<name>A0ABV4NPP1_9GAMM</name>
<comment type="caution">
    <text evidence="2">The sequence shown here is derived from an EMBL/GenBank/DDBJ whole genome shotgun (WGS) entry which is preliminary data.</text>
</comment>
<dbReference type="Proteomes" id="UP001569414">
    <property type="component" value="Unassembled WGS sequence"/>
</dbReference>
<accession>A0ABV4NPP1</accession>
<organism evidence="2 3">
    <name type="scientific">Microbulbifer echini</name>
    <dbReference type="NCBI Taxonomy" id="1529067"/>
    <lineage>
        <taxon>Bacteria</taxon>
        <taxon>Pseudomonadati</taxon>
        <taxon>Pseudomonadota</taxon>
        <taxon>Gammaproteobacteria</taxon>
        <taxon>Cellvibrionales</taxon>
        <taxon>Microbulbiferaceae</taxon>
        <taxon>Microbulbifer</taxon>
    </lineage>
</organism>
<evidence type="ECO:0000313" key="3">
    <source>
        <dbReference type="Proteomes" id="UP001569414"/>
    </source>
</evidence>
<dbReference type="EMBL" id="JBGMEL010000012">
    <property type="protein sequence ID" value="MFA0791502.1"/>
    <property type="molecule type" value="Genomic_DNA"/>
</dbReference>